<evidence type="ECO:0000313" key="2">
    <source>
        <dbReference type="Proteomes" id="UP000789901"/>
    </source>
</evidence>
<feature type="non-terminal residue" evidence="1">
    <location>
        <position position="176"/>
    </location>
</feature>
<sequence>HGSFKCSNEKWSEYVKMPQVYTNETPSEWMKWIWERLTHFRENNLLSIESKKYLKARKLIQLSNSSSYASEIGIAICFSCNQLVYIGQRKKNIGNYNHIGIEKHWKFSCTGNKFCNNAIKKIKCAREIGKKIQAVKIIQQKWLEYFYRPDSMYTTELAQHYQLLWAVREEMRQVKH</sequence>
<keyword evidence="2" id="KW-1185">Reference proteome</keyword>
<organism evidence="1 2">
    <name type="scientific">Gigaspora margarita</name>
    <dbReference type="NCBI Taxonomy" id="4874"/>
    <lineage>
        <taxon>Eukaryota</taxon>
        <taxon>Fungi</taxon>
        <taxon>Fungi incertae sedis</taxon>
        <taxon>Mucoromycota</taxon>
        <taxon>Glomeromycotina</taxon>
        <taxon>Glomeromycetes</taxon>
        <taxon>Diversisporales</taxon>
        <taxon>Gigasporaceae</taxon>
        <taxon>Gigaspora</taxon>
    </lineage>
</organism>
<gene>
    <name evidence="1" type="ORF">GMARGA_LOCUS42202</name>
</gene>
<accession>A0ABN7XDM2</accession>
<evidence type="ECO:0000313" key="1">
    <source>
        <dbReference type="EMBL" id="CAG8853381.1"/>
    </source>
</evidence>
<proteinExistence type="predicted"/>
<feature type="non-terminal residue" evidence="1">
    <location>
        <position position="1"/>
    </location>
</feature>
<dbReference type="EMBL" id="CAJVQB010123402">
    <property type="protein sequence ID" value="CAG8853381.1"/>
    <property type="molecule type" value="Genomic_DNA"/>
</dbReference>
<protein>
    <submittedName>
        <fullName evidence="1">23742_t:CDS:1</fullName>
    </submittedName>
</protein>
<name>A0ABN7XDM2_GIGMA</name>
<comment type="caution">
    <text evidence="1">The sequence shown here is derived from an EMBL/GenBank/DDBJ whole genome shotgun (WGS) entry which is preliminary data.</text>
</comment>
<reference evidence="1 2" key="1">
    <citation type="submission" date="2021-06" db="EMBL/GenBank/DDBJ databases">
        <authorList>
            <person name="Kallberg Y."/>
            <person name="Tangrot J."/>
            <person name="Rosling A."/>
        </authorList>
    </citation>
    <scope>NUCLEOTIDE SEQUENCE [LARGE SCALE GENOMIC DNA]</scope>
    <source>
        <strain evidence="1 2">120-4 pot B 10/14</strain>
    </source>
</reference>
<dbReference type="Proteomes" id="UP000789901">
    <property type="component" value="Unassembled WGS sequence"/>
</dbReference>